<evidence type="ECO:0000256" key="9">
    <source>
        <dbReference type="ARBA" id="ARBA00069043"/>
    </source>
</evidence>
<dbReference type="EC" id="1.3.99.41" evidence="8"/>
<dbReference type="InterPro" id="IPR009100">
    <property type="entry name" value="AcylCoA_DH/oxidase_NM_dom_sf"/>
</dbReference>
<evidence type="ECO:0000259" key="13">
    <source>
        <dbReference type="Pfam" id="PF02771"/>
    </source>
</evidence>
<evidence type="ECO:0000256" key="3">
    <source>
        <dbReference type="ARBA" id="ARBA00022630"/>
    </source>
</evidence>
<comment type="similarity">
    <text evidence="2 10">Belongs to the acyl-CoA dehydrogenase family.</text>
</comment>
<comment type="function">
    <text evidence="7">Involved in the assimilation of dimethylsulphoniopropionate (DMSP), an important compound in the fixation of carbon in marine phytoplankton, by mediating the conversion of 3-(methylthio)propanoyl-CoA (MMPA-CoA) to 3-(methylthio)acryloyl-CoA (MTA-CoA).</text>
</comment>
<gene>
    <name evidence="15" type="ORF">GGQ66_000369</name>
</gene>
<evidence type="ECO:0000313" key="16">
    <source>
        <dbReference type="Proteomes" id="UP000584824"/>
    </source>
</evidence>
<evidence type="ECO:0000256" key="2">
    <source>
        <dbReference type="ARBA" id="ARBA00009347"/>
    </source>
</evidence>
<dbReference type="PANTHER" id="PTHR42803">
    <property type="entry name" value="ACYL-COA DEHYDROGENASE"/>
    <property type="match status" value="1"/>
</dbReference>
<keyword evidence="3 10" id="KW-0285">Flavoprotein</keyword>
<evidence type="ECO:0000256" key="1">
    <source>
        <dbReference type="ARBA" id="ARBA00001974"/>
    </source>
</evidence>
<dbReference type="InterPro" id="IPR036250">
    <property type="entry name" value="AcylCo_DH-like_C"/>
</dbReference>
<evidence type="ECO:0000256" key="8">
    <source>
        <dbReference type="ARBA" id="ARBA00066694"/>
    </source>
</evidence>
<dbReference type="InterPro" id="IPR006091">
    <property type="entry name" value="Acyl-CoA_Oxase/DH_mid-dom"/>
</dbReference>
<reference evidence="15 16" key="1">
    <citation type="submission" date="2020-08" db="EMBL/GenBank/DDBJ databases">
        <title>Genomic Encyclopedia of Type Strains, Phase IV (KMG-IV): sequencing the most valuable type-strain genomes for metagenomic binning, comparative biology and taxonomic classification.</title>
        <authorList>
            <person name="Goeker M."/>
        </authorList>
    </citation>
    <scope>NUCLEOTIDE SEQUENCE [LARGE SCALE GENOMIC DNA]</scope>
    <source>
        <strain evidence="15 16">DSM 26385</strain>
    </source>
</reference>
<evidence type="ECO:0000259" key="11">
    <source>
        <dbReference type="Pfam" id="PF00441"/>
    </source>
</evidence>
<dbReference type="Pfam" id="PF02771">
    <property type="entry name" value="Acyl-CoA_dh_N"/>
    <property type="match status" value="1"/>
</dbReference>
<feature type="domain" description="Acyl-CoA dehydrogenase/oxidase N-terminal" evidence="13">
    <location>
        <begin position="42"/>
        <end position="158"/>
    </location>
</feature>
<keyword evidence="4 10" id="KW-0274">FAD</keyword>
<dbReference type="SUPFAM" id="SSF47203">
    <property type="entry name" value="Acyl-CoA dehydrogenase C-terminal domain-like"/>
    <property type="match status" value="1"/>
</dbReference>
<evidence type="ECO:0000259" key="14">
    <source>
        <dbReference type="Pfam" id="PF12806"/>
    </source>
</evidence>
<accession>A0A7W6JYD3</accession>
<evidence type="ECO:0000256" key="4">
    <source>
        <dbReference type="ARBA" id="ARBA00022827"/>
    </source>
</evidence>
<evidence type="ECO:0000256" key="6">
    <source>
        <dbReference type="ARBA" id="ARBA00051388"/>
    </source>
</evidence>
<comment type="cofactor">
    <cofactor evidence="1 10">
        <name>FAD</name>
        <dbReference type="ChEBI" id="CHEBI:57692"/>
    </cofactor>
</comment>
<dbReference type="RefSeq" id="WP_183788802.1">
    <property type="nucleotide sequence ID" value="NZ_JACIDU010000001.1"/>
</dbReference>
<dbReference type="InterPro" id="IPR013786">
    <property type="entry name" value="AcylCoA_DH/ox_N"/>
</dbReference>
<name>A0A7W6JYD3_9HYPH</name>
<proteinExistence type="inferred from homology"/>
<dbReference type="GO" id="GO:0050660">
    <property type="term" value="F:flavin adenine dinucleotide binding"/>
    <property type="evidence" value="ECO:0007669"/>
    <property type="project" value="InterPro"/>
</dbReference>
<comment type="caution">
    <text evidence="15">The sequence shown here is derived from an EMBL/GenBank/DDBJ whole genome shotgun (WGS) entry which is preliminary data.</text>
</comment>
<dbReference type="Gene3D" id="1.10.540.10">
    <property type="entry name" value="Acyl-CoA dehydrogenase/oxidase, N-terminal domain"/>
    <property type="match status" value="1"/>
</dbReference>
<dbReference type="AlphaFoldDB" id="A0A7W6JYD3"/>
<dbReference type="Proteomes" id="UP000584824">
    <property type="component" value="Unassembled WGS sequence"/>
</dbReference>
<dbReference type="InterPro" id="IPR046373">
    <property type="entry name" value="Acyl-CoA_Oxase/DH_mid-dom_sf"/>
</dbReference>
<sequence length="589" mass="62594">MANYTPPVEDMVFLLSDVFAFDKTMAALPGFDEVNTELAASVLEEAGKFAAEILEPLNRPGDEEGAKLDGGLVTTPKGFKEAYRAFAEAGWSGLSGDPEYGGQGLPRTLQILMDEMVSSANLSFGLFPGLTRGATEAIGHHASDELKAIYLPKMISGEWTGAMALTESSAGTDLGLLTTRAEPQADGSYKVTGNKIFISSGDQDFGGNIIHLVLARLPDAPKGVKGISLFLVPKFLVNADGTLGARNGLAAGALEHKMGIHAQPTCVMNYDGATGYLVGEPNRGLAAMFTMMNAERLFVGIEGLGVGEAANQKATAYAKERLQGRSLDGTRPLVPIIEHPDVRKMLLTGRVLCDGARALSMWTALQMDTADRHPDEATRKAADGFVALMTPIVKAAFTDFGFETAVISQQVFGGHGYIREWGMEQFVRDARITQIYEGTNGVQAMDLTGRKLPMEGGELAPRFFALIKQDLQTASLVAGAEAITRETAAALDRLERATSYLLGKGENPAEAGAAATDYLRLFALTALGWCWAKMAMAALAAGADAAPVVRRKPALAEFYAARILPQTMALEASILKGPATLMALAADDF</sequence>
<protein>
    <recommendedName>
        <fullName evidence="9">3-methylmercaptopropionyl-CoA dehydrogenase</fullName>
        <ecNumber evidence="8">1.3.99.41</ecNumber>
    </recommendedName>
</protein>
<keyword evidence="16" id="KW-1185">Reference proteome</keyword>
<dbReference type="Pfam" id="PF02770">
    <property type="entry name" value="Acyl-CoA_dh_M"/>
    <property type="match status" value="1"/>
</dbReference>
<dbReference type="Pfam" id="PF12806">
    <property type="entry name" value="Acyl-CoA_dh_C"/>
    <property type="match status" value="1"/>
</dbReference>
<evidence type="ECO:0000259" key="12">
    <source>
        <dbReference type="Pfam" id="PF02770"/>
    </source>
</evidence>
<evidence type="ECO:0000256" key="7">
    <source>
        <dbReference type="ARBA" id="ARBA00058683"/>
    </source>
</evidence>
<dbReference type="InterPro" id="IPR037069">
    <property type="entry name" value="AcylCoA_DH/ox_N_sf"/>
</dbReference>
<dbReference type="Gene3D" id="2.40.110.10">
    <property type="entry name" value="Butyryl-CoA Dehydrogenase, subunit A, domain 2"/>
    <property type="match status" value="1"/>
</dbReference>
<dbReference type="PANTHER" id="PTHR42803:SF1">
    <property type="entry name" value="BROAD-SPECIFICITY LINEAR ACYL-COA DEHYDROGENASE FADE5"/>
    <property type="match status" value="1"/>
</dbReference>
<dbReference type="Pfam" id="PF00441">
    <property type="entry name" value="Acyl-CoA_dh_1"/>
    <property type="match status" value="1"/>
</dbReference>
<comment type="catalytic activity">
    <reaction evidence="6">
        <text>3-(methylsulfanyl)propanoyl-CoA + oxidized [electron-transfer flavoprotein] + H(+) = 3-(methylsulfanyl)acryloyl-CoA + reduced [electron-transfer flavoprotein]</text>
        <dbReference type="Rhea" id="RHEA:52612"/>
        <dbReference type="Rhea" id="RHEA-COMP:10685"/>
        <dbReference type="Rhea" id="RHEA-COMP:10686"/>
        <dbReference type="ChEBI" id="CHEBI:15378"/>
        <dbReference type="ChEBI" id="CHEBI:57692"/>
        <dbReference type="ChEBI" id="CHEBI:58307"/>
        <dbReference type="ChEBI" id="CHEBI:82815"/>
        <dbReference type="ChEBI" id="CHEBI:84994"/>
        <dbReference type="EC" id="1.3.99.41"/>
    </reaction>
    <physiologicalReaction direction="left-to-right" evidence="6">
        <dbReference type="Rhea" id="RHEA:52613"/>
    </physiologicalReaction>
</comment>
<dbReference type="GO" id="GO:0016627">
    <property type="term" value="F:oxidoreductase activity, acting on the CH-CH group of donors"/>
    <property type="evidence" value="ECO:0007669"/>
    <property type="project" value="InterPro"/>
</dbReference>
<feature type="domain" description="Acetyl-CoA dehydrogenase-like C-terminal" evidence="14">
    <location>
        <begin position="463"/>
        <end position="584"/>
    </location>
</feature>
<feature type="domain" description="Acyl-CoA oxidase/dehydrogenase middle" evidence="12">
    <location>
        <begin position="162"/>
        <end position="271"/>
    </location>
</feature>
<dbReference type="SUPFAM" id="SSF56645">
    <property type="entry name" value="Acyl-CoA dehydrogenase NM domain-like"/>
    <property type="match status" value="1"/>
</dbReference>
<keyword evidence="5 10" id="KW-0560">Oxidoreductase</keyword>
<dbReference type="InterPro" id="IPR052166">
    <property type="entry name" value="Diverse_Acyl-CoA_DH"/>
</dbReference>
<feature type="domain" description="Acyl-CoA dehydrogenase/oxidase C-terminal" evidence="11">
    <location>
        <begin position="282"/>
        <end position="447"/>
    </location>
</feature>
<dbReference type="EMBL" id="JACIDU010000001">
    <property type="protein sequence ID" value="MBB4101853.1"/>
    <property type="molecule type" value="Genomic_DNA"/>
</dbReference>
<dbReference type="InterPro" id="IPR009075">
    <property type="entry name" value="AcylCo_DH/oxidase_C"/>
</dbReference>
<evidence type="ECO:0000256" key="5">
    <source>
        <dbReference type="ARBA" id="ARBA00023002"/>
    </source>
</evidence>
<dbReference type="Gene3D" id="1.20.140.10">
    <property type="entry name" value="Butyryl-CoA Dehydrogenase, subunit A, domain 3"/>
    <property type="match status" value="1"/>
</dbReference>
<organism evidence="15 16">
    <name type="scientific">Allorhizobium borbori</name>
    <dbReference type="NCBI Taxonomy" id="485907"/>
    <lineage>
        <taxon>Bacteria</taxon>
        <taxon>Pseudomonadati</taxon>
        <taxon>Pseudomonadota</taxon>
        <taxon>Alphaproteobacteria</taxon>
        <taxon>Hyphomicrobiales</taxon>
        <taxon>Rhizobiaceae</taxon>
        <taxon>Rhizobium/Agrobacterium group</taxon>
        <taxon>Allorhizobium</taxon>
    </lineage>
</organism>
<dbReference type="InterPro" id="IPR025878">
    <property type="entry name" value="Acyl-CoA_dh-like_C_dom"/>
</dbReference>
<dbReference type="FunFam" id="2.40.110.10:FF:000031">
    <property type="entry name" value="Acyl-CoA dehydrogenase, putative"/>
    <property type="match status" value="1"/>
</dbReference>
<evidence type="ECO:0000313" key="15">
    <source>
        <dbReference type="EMBL" id="MBB4101853.1"/>
    </source>
</evidence>
<evidence type="ECO:0000256" key="10">
    <source>
        <dbReference type="RuleBase" id="RU362125"/>
    </source>
</evidence>